<protein>
    <submittedName>
        <fullName evidence="1">Uncharacterized protein</fullName>
    </submittedName>
</protein>
<accession>A0ABR4QKR0</accession>
<evidence type="ECO:0000313" key="1">
    <source>
        <dbReference type="EMBL" id="KAL5110269.1"/>
    </source>
</evidence>
<dbReference type="EMBL" id="JAKROA010000002">
    <property type="protein sequence ID" value="KAL5110269.1"/>
    <property type="molecule type" value="Genomic_DNA"/>
</dbReference>
<evidence type="ECO:0000313" key="2">
    <source>
        <dbReference type="Proteomes" id="UP001651158"/>
    </source>
</evidence>
<gene>
    <name evidence="1" type="ORF">TcWFU_004605</name>
</gene>
<comment type="caution">
    <text evidence="1">The sequence shown here is derived from an EMBL/GenBank/DDBJ whole genome shotgun (WGS) entry which is preliminary data.</text>
</comment>
<sequence length="96" mass="10724">MLAGREAQGTLRGLRCVMPGVWNVLSGVLAHRWFKLVPSKDFLTLFLQGADYQIPNFDGIHLVDEAESLRFVGSFDVEDVAWETEVAGEEWMGEAP</sequence>
<proteinExistence type="predicted"/>
<dbReference type="Proteomes" id="UP001651158">
    <property type="component" value="Unassembled WGS sequence"/>
</dbReference>
<organism evidence="1 2">
    <name type="scientific">Taenia crassiceps</name>
    <dbReference type="NCBI Taxonomy" id="6207"/>
    <lineage>
        <taxon>Eukaryota</taxon>
        <taxon>Metazoa</taxon>
        <taxon>Spiralia</taxon>
        <taxon>Lophotrochozoa</taxon>
        <taxon>Platyhelminthes</taxon>
        <taxon>Cestoda</taxon>
        <taxon>Eucestoda</taxon>
        <taxon>Cyclophyllidea</taxon>
        <taxon>Taeniidae</taxon>
        <taxon>Taenia</taxon>
    </lineage>
</organism>
<keyword evidence="2" id="KW-1185">Reference proteome</keyword>
<name>A0ABR4QKR0_9CEST</name>
<reference evidence="1 2" key="1">
    <citation type="journal article" date="2022" name="Front. Cell. Infect. Microbiol.">
        <title>The Genomes of Two Strains of Taenia crassiceps the Animal Model for the Study of Human Cysticercosis.</title>
        <authorList>
            <person name="Bobes R.J."/>
            <person name="Estrada K."/>
            <person name="Rios-Valencia D.G."/>
            <person name="Calderon-Gallegos A."/>
            <person name="de la Torre P."/>
            <person name="Carrero J.C."/>
            <person name="Sanchez-Flores A."/>
            <person name="Laclette J.P."/>
        </authorList>
    </citation>
    <scope>NUCLEOTIDE SEQUENCE [LARGE SCALE GENOMIC DNA]</scope>
    <source>
        <strain evidence="1">WFUcys</strain>
    </source>
</reference>